<evidence type="ECO:0000313" key="1">
    <source>
        <dbReference type="EMBL" id="KAJ3053614.1"/>
    </source>
</evidence>
<dbReference type="AlphaFoldDB" id="A0AAD5X641"/>
<dbReference type="EMBL" id="JADGJD010000194">
    <property type="protein sequence ID" value="KAJ3053614.1"/>
    <property type="molecule type" value="Genomic_DNA"/>
</dbReference>
<name>A0AAD5X641_9FUNG</name>
<proteinExistence type="predicted"/>
<dbReference type="Proteomes" id="UP001212841">
    <property type="component" value="Unassembled WGS sequence"/>
</dbReference>
<comment type="caution">
    <text evidence="1">The sequence shown here is derived from an EMBL/GenBank/DDBJ whole genome shotgun (WGS) entry which is preliminary data.</text>
</comment>
<organism evidence="1 2">
    <name type="scientific">Rhizophlyctis rosea</name>
    <dbReference type="NCBI Taxonomy" id="64517"/>
    <lineage>
        <taxon>Eukaryota</taxon>
        <taxon>Fungi</taxon>
        <taxon>Fungi incertae sedis</taxon>
        <taxon>Chytridiomycota</taxon>
        <taxon>Chytridiomycota incertae sedis</taxon>
        <taxon>Chytridiomycetes</taxon>
        <taxon>Rhizophlyctidales</taxon>
        <taxon>Rhizophlyctidaceae</taxon>
        <taxon>Rhizophlyctis</taxon>
    </lineage>
</organism>
<accession>A0AAD5X641</accession>
<reference evidence="1" key="1">
    <citation type="submission" date="2020-05" db="EMBL/GenBank/DDBJ databases">
        <title>Phylogenomic resolution of chytrid fungi.</title>
        <authorList>
            <person name="Stajich J.E."/>
            <person name="Amses K."/>
            <person name="Simmons R."/>
            <person name="Seto K."/>
            <person name="Myers J."/>
            <person name="Bonds A."/>
            <person name="Quandt C.A."/>
            <person name="Barry K."/>
            <person name="Liu P."/>
            <person name="Grigoriev I."/>
            <person name="Longcore J.E."/>
            <person name="James T.Y."/>
        </authorList>
    </citation>
    <scope>NUCLEOTIDE SEQUENCE</scope>
    <source>
        <strain evidence="1">JEL0318</strain>
    </source>
</reference>
<sequence>MPYTINRINRPSALQGEIHWATICDSQDVTTEIALGFGDIQPSVQCNCNLATLQQSLNSTVHIIAKLGLVTPTTLPQHGQLRIVAVRQNQTGWEVVEPYKPPPQRNLHSSQRPAITLRTGTVFAIDTPPRAWSDCLFWSTAASLSNKYYQCRKLSFRRIAANHTFVDTTITSNFNAHSVDILSVSGSLLADVGKAVEAVKTLSQSIIAHNIRNFLMRTVKRPVVHPNDIMDFGAELSRVDQHSASCTLLGHVGVQIVKAWGVLSVIDTQPKWTGPGELTLTKADMQGISANWNIPGMVARSVPAIDTSTSWKYLFLLGGCAKTEHLRYTLLGFIAKHYSMSIAVNVATTLGLITAPKIPLLPPPAKIRAPYGPYLPLLAAMQHTYTQHNHFSPPSDSTTYTKNGRNMLGMRFSVSRSRFLSTKKPSQPVPTDRLPNPFMTLLAFTATDLRCVLLGRG</sequence>
<evidence type="ECO:0000313" key="2">
    <source>
        <dbReference type="Proteomes" id="UP001212841"/>
    </source>
</evidence>
<protein>
    <submittedName>
        <fullName evidence="1">Uncharacterized protein</fullName>
    </submittedName>
</protein>
<keyword evidence="2" id="KW-1185">Reference proteome</keyword>
<gene>
    <name evidence="1" type="ORF">HK097_003843</name>
</gene>